<comment type="similarity">
    <text evidence="3">Belongs to the ZW10 family.</text>
</comment>
<name>A0A9C6DZ12_9MUSC</name>
<dbReference type="InterPro" id="IPR055148">
    <property type="entry name" value="ZW10_C_2"/>
</dbReference>
<organism evidence="15 16">
    <name type="scientific">Glossina fuscipes</name>
    <dbReference type="NCBI Taxonomy" id="7396"/>
    <lineage>
        <taxon>Eukaryota</taxon>
        <taxon>Metazoa</taxon>
        <taxon>Ecdysozoa</taxon>
        <taxon>Arthropoda</taxon>
        <taxon>Hexapoda</taxon>
        <taxon>Insecta</taxon>
        <taxon>Pterygota</taxon>
        <taxon>Neoptera</taxon>
        <taxon>Endopterygota</taxon>
        <taxon>Diptera</taxon>
        <taxon>Brachycera</taxon>
        <taxon>Muscomorpha</taxon>
        <taxon>Hippoboscoidea</taxon>
        <taxon>Glossinidae</taxon>
        <taxon>Glossina</taxon>
    </lineage>
</organism>
<dbReference type="RefSeq" id="XP_037897665.1">
    <property type="nucleotide sequence ID" value="XM_038041737.1"/>
</dbReference>
<dbReference type="InterPro" id="IPR046362">
    <property type="entry name" value="Zw10/DSL1_C_sf"/>
</dbReference>
<dbReference type="AlphaFoldDB" id="A0A9C6DZ12"/>
<dbReference type="PANTHER" id="PTHR12205:SF0">
    <property type="entry name" value="CENTROMERE_KINETOCHORE PROTEIN ZW10 HOMOLOG"/>
    <property type="match status" value="1"/>
</dbReference>
<feature type="domain" description="Centromere/kinetochore protein zw10 N-terminal" evidence="11">
    <location>
        <begin position="33"/>
        <end position="120"/>
    </location>
</feature>
<dbReference type="Gene3D" id="1.10.357.150">
    <property type="match status" value="1"/>
</dbReference>
<evidence type="ECO:0000259" key="11">
    <source>
        <dbReference type="Pfam" id="PF06248"/>
    </source>
</evidence>
<evidence type="ECO:0000313" key="16">
    <source>
        <dbReference type="RefSeq" id="XP_037897665.1"/>
    </source>
</evidence>
<keyword evidence="8" id="KW-0995">Kinetochore</keyword>
<evidence type="ECO:0000256" key="1">
    <source>
        <dbReference type="ARBA" id="ARBA00004496"/>
    </source>
</evidence>
<evidence type="ECO:0000256" key="7">
    <source>
        <dbReference type="ARBA" id="ARBA00022776"/>
    </source>
</evidence>
<evidence type="ECO:0000256" key="10">
    <source>
        <dbReference type="ARBA" id="ARBA00023328"/>
    </source>
</evidence>
<dbReference type="InterPro" id="IPR048343">
    <property type="entry name" value="ZW10_C"/>
</dbReference>
<dbReference type="GO" id="GO:0005634">
    <property type="term" value="C:nucleus"/>
    <property type="evidence" value="ECO:0007669"/>
    <property type="project" value="InterPro"/>
</dbReference>
<dbReference type="Proteomes" id="UP000092443">
    <property type="component" value="Unplaced"/>
</dbReference>
<evidence type="ECO:0000259" key="13">
    <source>
        <dbReference type="Pfam" id="PF20666"/>
    </source>
</evidence>
<dbReference type="PANTHER" id="PTHR12205">
    <property type="entry name" value="CENTROMERE/KINETOCHORE PROTEIN ZW10"/>
    <property type="match status" value="1"/>
</dbReference>
<dbReference type="InterPro" id="IPR009361">
    <property type="entry name" value="Zw10_N"/>
</dbReference>
<feature type="domain" description="Centromere/kinetochore protein zw10 C-terminal" evidence="13">
    <location>
        <begin position="421"/>
        <end position="540"/>
    </location>
</feature>
<keyword evidence="5" id="KW-0963">Cytoplasm</keyword>
<evidence type="ECO:0000256" key="6">
    <source>
        <dbReference type="ARBA" id="ARBA00022618"/>
    </source>
</evidence>
<keyword evidence="15" id="KW-1185">Reference proteome</keyword>
<evidence type="ECO:0000256" key="5">
    <source>
        <dbReference type="ARBA" id="ARBA00022490"/>
    </source>
</evidence>
<dbReference type="GO" id="GO:0006888">
    <property type="term" value="P:endoplasmic reticulum to Golgi vesicle-mediated transport"/>
    <property type="evidence" value="ECO:0007669"/>
    <property type="project" value="TreeGrafter"/>
</dbReference>
<keyword evidence="10" id="KW-0137">Centromere</keyword>
<dbReference type="Pfam" id="PF20666">
    <property type="entry name" value="ZW10_C"/>
    <property type="match status" value="1"/>
</dbReference>
<dbReference type="GO" id="GO:0051301">
    <property type="term" value="P:cell division"/>
    <property type="evidence" value="ECO:0007669"/>
    <property type="project" value="UniProtKB-KW"/>
</dbReference>
<dbReference type="KEGG" id="gfs:119642563"/>
<keyword evidence="4" id="KW-0158">Chromosome</keyword>
<evidence type="ECO:0000259" key="14">
    <source>
        <dbReference type="Pfam" id="PF22766"/>
    </source>
</evidence>
<feature type="domain" description="Centromere/kinetochore protein zw10 middle" evidence="12">
    <location>
        <begin position="204"/>
        <end position="397"/>
    </location>
</feature>
<feature type="domain" description="ZW10 C-terminal helical" evidence="14">
    <location>
        <begin position="562"/>
        <end position="704"/>
    </location>
</feature>
<protein>
    <submittedName>
        <fullName evidence="16">Centromere/kinetochore protein zw10 isoform X1</fullName>
    </submittedName>
</protein>
<keyword evidence="9" id="KW-0131">Cell cycle</keyword>
<evidence type="ECO:0000256" key="4">
    <source>
        <dbReference type="ARBA" id="ARBA00022454"/>
    </source>
</evidence>
<dbReference type="Pfam" id="PF20665">
    <property type="entry name" value="Zw10_middle"/>
    <property type="match status" value="1"/>
</dbReference>
<evidence type="ECO:0000256" key="3">
    <source>
        <dbReference type="ARBA" id="ARBA00006245"/>
    </source>
</evidence>
<accession>A0A9C6DZ12</accession>
<evidence type="ECO:0000256" key="2">
    <source>
        <dbReference type="ARBA" id="ARBA00004629"/>
    </source>
</evidence>
<comment type="subcellular location">
    <subcellularLocation>
        <location evidence="2">Chromosome</location>
        <location evidence="2">Centromere</location>
        <location evidence="2">Kinetochore</location>
    </subcellularLocation>
    <subcellularLocation>
        <location evidence="1">Cytoplasm</location>
    </subcellularLocation>
</comment>
<dbReference type="Pfam" id="PF22766">
    <property type="entry name" value="ZW10_C2"/>
    <property type="match status" value="1"/>
</dbReference>
<sequence length="705" mass="81291">MVVGLDGSVIKELSAGFDTIEDTKAGVVHILQQIRRFQERIHKHIEDNYVDFMPNHTTSDMYIEEGEHLLRDTEHLLSNVSSDTRLDLNEANAELTQCIEELREISLGLKVSHRILKIDDFFQCVEEANATKDYLMVLDLLGKLKCLICREATCEVDRIFQKCACYDTIKIKYHVQANILQQNLQHKFERLLQLSEKNFPTTKHVTVQVSKDVGQLQDIVMALFQARYNPLKICDFLLENCLMPMVVKPVSVELLNDNEEYTQLNISYSLKELLKSLKPSYKEVFANIQMLLDCLTNINVNVFAEQHVFTIIGGQIKDRLLKLIVDECLMDSIPATMDEYHKSTLVQDVLRFEQTLVDNFFIHAEMDCTLTNFTKKFEQLFRNRFNKKVLETAREIMHKDLQDMTVVAEGITAEDVVKNPFLFPQCMISKCTLDLIKLMEHILKQLNNSAEEEEEEPELLAVIPVILNTYINEVPKTHKNLLESIPQQSVLFFNNCMFLAHWVAKNADACIPTHPALVNTLHATGTNIFKAQIIYQQKILATILREFDISDPHSIGSRPFKLTRQCLRQLDVLKNVWRNVLPDSTYKQTFCDLLNDFCLDIMKRVLLLEDISTTVANELSELIEVILNVSPTLFKEKHEVLCVPCWMKLRQLKMILNASLQEITEQWCDGAGILTAHYKVDEIRHLIRALFQNTDRRASALAKIS</sequence>
<dbReference type="GO" id="GO:0005737">
    <property type="term" value="C:cytoplasm"/>
    <property type="evidence" value="ECO:0007669"/>
    <property type="project" value="UniProtKB-SubCell"/>
</dbReference>
<gene>
    <name evidence="16" type="primary">LOC119642563</name>
</gene>
<evidence type="ECO:0000256" key="9">
    <source>
        <dbReference type="ARBA" id="ARBA00023306"/>
    </source>
</evidence>
<evidence type="ECO:0000259" key="12">
    <source>
        <dbReference type="Pfam" id="PF20665"/>
    </source>
</evidence>
<proteinExistence type="inferred from homology"/>
<reference evidence="16" key="1">
    <citation type="submission" date="2025-08" db="UniProtKB">
        <authorList>
            <consortium name="RefSeq"/>
        </authorList>
    </citation>
    <scope>IDENTIFICATION</scope>
    <source>
        <tissue evidence="16">Whole body pupa</tissue>
    </source>
</reference>
<dbReference type="InterPro" id="IPR048344">
    <property type="entry name" value="Zw10_middle"/>
</dbReference>
<evidence type="ECO:0000256" key="8">
    <source>
        <dbReference type="ARBA" id="ARBA00022838"/>
    </source>
</evidence>
<dbReference type="GO" id="GO:0007094">
    <property type="term" value="P:mitotic spindle assembly checkpoint signaling"/>
    <property type="evidence" value="ECO:0007669"/>
    <property type="project" value="TreeGrafter"/>
</dbReference>
<dbReference type="GO" id="GO:1990423">
    <property type="term" value="C:RZZ complex"/>
    <property type="evidence" value="ECO:0007669"/>
    <property type="project" value="TreeGrafter"/>
</dbReference>
<keyword evidence="7" id="KW-0498">Mitosis</keyword>
<evidence type="ECO:0000313" key="15">
    <source>
        <dbReference type="Proteomes" id="UP000092443"/>
    </source>
</evidence>
<keyword evidence="6" id="KW-0132">Cell division</keyword>
<dbReference type="Pfam" id="PF06248">
    <property type="entry name" value="Zw10_N"/>
    <property type="match status" value="1"/>
</dbReference>
<dbReference type="GeneID" id="119642563"/>